<proteinExistence type="predicted"/>
<evidence type="ECO:0000313" key="2">
    <source>
        <dbReference type="EMBL" id="MBF4765703.1"/>
    </source>
</evidence>
<name>A0A930YGA0_9ACTN</name>
<keyword evidence="3" id="KW-1185">Reference proteome</keyword>
<feature type="transmembrane region" description="Helical" evidence="1">
    <location>
        <begin position="25"/>
        <end position="44"/>
    </location>
</feature>
<organism evidence="2 3">
    <name type="scientific">Nocardioides islandensis</name>
    <dbReference type="NCBI Taxonomy" id="433663"/>
    <lineage>
        <taxon>Bacteria</taxon>
        <taxon>Bacillati</taxon>
        <taxon>Actinomycetota</taxon>
        <taxon>Actinomycetes</taxon>
        <taxon>Propionibacteriales</taxon>
        <taxon>Nocardioidaceae</taxon>
        <taxon>Nocardioides</taxon>
    </lineage>
</organism>
<gene>
    <name evidence="2" type="ORF">ISU07_21440</name>
</gene>
<evidence type="ECO:0000313" key="3">
    <source>
        <dbReference type="Proteomes" id="UP000640489"/>
    </source>
</evidence>
<keyword evidence="1" id="KW-0472">Membrane</keyword>
<accession>A0A930YGA0</accession>
<sequence length="172" mass="18140">MEVPGSTLSGLEGIDPARAIWGRRVVLAALFVFVLVGLSGYLGVHTTTATAAQDGYHLSLRYASVARSGLDVPFEVTVTADGGFADTITLALTGDYLDIYETQGFHPDASSSVRNGQTLYLTFDAPGGDTFVLSYDAYIQPASQQGRSGTLGVVTADGRTVASVDFRTRLLP</sequence>
<dbReference type="Proteomes" id="UP000640489">
    <property type="component" value="Unassembled WGS sequence"/>
</dbReference>
<keyword evidence="1" id="KW-0812">Transmembrane</keyword>
<dbReference type="AlphaFoldDB" id="A0A930YGA0"/>
<evidence type="ECO:0000256" key="1">
    <source>
        <dbReference type="SAM" id="Phobius"/>
    </source>
</evidence>
<keyword evidence="1" id="KW-1133">Transmembrane helix</keyword>
<protein>
    <submittedName>
        <fullName evidence="2">Uncharacterized protein</fullName>
    </submittedName>
</protein>
<comment type="caution">
    <text evidence="2">The sequence shown here is derived from an EMBL/GenBank/DDBJ whole genome shotgun (WGS) entry which is preliminary data.</text>
</comment>
<reference evidence="2" key="1">
    <citation type="submission" date="2020-11" db="EMBL/GenBank/DDBJ databases">
        <title>Nocardioides sp. nov., isolated from Soil of Cynanchum wilfordii Hemsley rhizosphere.</title>
        <authorList>
            <person name="Lee J.-S."/>
            <person name="Suh M.K."/>
            <person name="Kim J.-S."/>
        </authorList>
    </citation>
    <scope>NUCLEOTIDE SEQUENCE</scope>
    <source>
        <strain evidence="2">KCTC 19275</strain>
    </source>
</reference>
<dbReference type="EMBL" id="JADKPN010000018">
    <property type="protein sequence ID" value="MBF4765703.1"/>
    <property type="molecule type" value="Genomic_DNA"/>
</dbReference>
<dbReference type="RefSeq" id="WP_194708890.1">
    <property type="nucleotide sequence ID" value="NZ_JADKPN010000018.1"/>
</dbReference>